<dbReference type="InterPro" id="IPR032828">
    <property type="entry name" value="PolyA_RNA-bd"/>
</dbReference>
<dbReference type="InterPro" id="IPR002646">
    <property type="entry name" value="PolA_pol_head_dom"/>
</dbReference>
<feature type="domain" description="Poly A polymerase head" evidence="11">
    <location>
        <begin position="31"/>
        <end position="157"/>
    </location>
</feature>
<dbReference type="CDD" id="cd05398">
    <property type="entry name" value="NT_ClassII-CCAase"/>
    <property type="match status" value="1"/>
</dbReference>
<dbReference type="NCBIfam" id="TIGR00277">
    <property type="entry name" value="HDIG"/>
    <property type="match status" value="1"/>
</dbReference>
<name>A0ABZ0Z2J9_9CAUD</name>
<evidence type="ECO:0000313" key="15">
    <source>
        <dbReference type="Proteomes" id="UP001358193"/>
    </source>
</evidence>
<dbReference type="PANTHER" id="PTHR47545">
    <property type="entry name" value="MULTIFUNCTIONAL CCA PROTEIN"/>
    <property type="match status" value="1"/>
</dbReference>
<keyword evidence="6" id="KW-0547">Nucleotide-binding</keyword>
<dbReference type="InterPro" id="IPR003607">
    <property type="entry name" value="HD/PDEase_dom"/>
</dbReference>
<feature type="domain" description="HD" evidence="12">
    <location>
        <begin position="262"/>
        <end position="357"/>
    </location>
</feature>
<evidence type="ECO:0000256" key="6">
    <source>
        <dbReference type="ARBA" id="ARBA00022741"/>
    </source>
</evidence>
<dbReference type="InterPro" id="IPR050124">
    <property type="entry name" value="tRNA_CCA-adding_enzyme"/>
</dbReference>
<evidence type="ECO:0000313" key="14">
    <source>
        <dbReference type="EMBL" id="WQJ53422.1"/>
    </source>
</evidence>
<sequence>MDYTLRPLSHSEFFHLFQAIGKVADSLSYPCYVVGGFVRDFLLCKSNDDLDFVVVGSGLTMAKEVAKALHASKVDLYENYGTAKVNVEGYELEFVGARKEFYHRESRKPIVENGTIDDDMNRRDLTINDIAICINIDKFGEYYDPHNGLNDLKDRICRTPLDPDITFSDDPLRMLRCIRFACRFNFDIDDNTFDGICNNAERIKIISKERIVDELMKMIAGFNPARAMSLLYNTKLMQYIMPDIYILDNVQVRNGVTHKNILHHTIDVLRYTADHTEDVWVRWAALFHDVGKIKARKWVNGKDSMEGKGRGQWTFESHAQIGARMLPKIFRDMKLPESDERLKKVQTLVELHMRPMQLCVDGVTDSAVRRLLFEAGEYINDLMVLCNADITTSHLGKAENFRNNYNLLVNRMHEIEEADHIRNFQPVIDGNMIMSMFNLQPCKTVGILKDSLKNAILDGIIKNEYDVAKQFLINTYNDIQKDQEKNK</sequence>
<dbReference type="Gene3D" id="3.30.460.10">
    <property type="entry name" value="Beta Polymerase, domain 2"/>
    <property type="match status" value="1"/>
</dbReference>
<keyword evidence="8" id="KW-0067">ATP-binding</keyword>
<dbReference type="PANTHER" id="PTHR47545:SF1">
    <property type="entry name" value="MULTIFUNCTIONAL CCA PROTEIN"/>
    <property type="match status" value="1"/>
</dbReference>
<dbReference type="InterPro" id="IPR006674">
    <property type="entry name" value="HD_domain"/>
</dbReference>
<evidence type="ECO:0000256" key="7">
    <source>
        <dbReference type="ARBA" id="ARBA00022800"/>
    </source>
</evidence>
<dbReference type="InterPro" id="IPR006675">
    <property type="entry name" value="HDIG_dom"/>
</dbReference>
<evidence type="ECO:0000256" key="8">
    <source>
        <dbReference type="ARBA" id="ARBA00022840"/>
    </source>
</evidence>
<comment type="cofactor">
    <cofactor evidence="1">
        <name>Mg(2+)</name>
        <dbReference type="ChEBI" id="CHEBI:18420"/>
    </cofactor>
</comment>
<keyword evidence="15" id="KW-1185">Reference proteome</keyword>
<evidence type="ECO:0000259" key="12">
    <source>
        <dbReference type="Pfam" id="PF01966"/>
    </source>
</evidence>
<keyword evidence="9" id="KW-0460">Magnesium</keyword>
<evidence type="ECO:0000256" key="2">
    <source>
        <dbReference type="ARBA" id="ARBA00022679"/>
    </source>
</evidence>
<accession>A0ABZ0Z2J9</accession>
<evidence type="ECO:0000256" key="1">
    <source>
        <dbReference type="ARBA" id="ARBA00001946"/>
    </source>
</evidence>
<dbReference type="SUPFAM" id="SSF81301">
    <property type="entry name" value="Nucleotidyltransferase"/>
    <property type="match status" value="1"/>
</dbReference>
<reference evidence="14 15" key="1">
    <citation type="submission" date="2023-11" db="EMBL/GenBank/DDBJ databases">
        <authorList>
            <person name="Cook R."/>
            <person name="Crisci M."/>
            <person name="Pye H."/>
            <person name="Adriaenssens E."/>
            <person name="Santini J."/>
        </authorList>
    </citation>
    <scope>NUCLEOTIDE SEQUENCE [LARGE SCALE GENOMIC DNA]</scope>
    <source>
        <strain evidence="14">Lak_Megaphage_Sonny</strain>
    </source>
</reference>
<evidence type="ECO:0000259" key="13">
    <source>
        <dbReference type="Pfam" id="PF12627"/>
    </source>
</evidence>
<keyword evidence="4" id="KW-0548">Nucleotidyltransferase</keyword>
<dbReference type="Pfam" id="PF01743">
    <property type="entry name" value="PolyA_pol"/>
    <property type="match status" value="1"/>
</dbReference>
<evidence type="ECO:0000256" key="5">
    <source>
        <dbReference type="ARBA" id="ARBA00022723"/>
    </source>
</evidence>
<protein>
    <submittedName>
        <fullName evidence="14">tRNA nucleotidyltransferase</fullName>
    </submittedName>
</protein>
<evidence type="ECO:0000256" key="9">
    <source>
        <dbReference type="ARBA" id="ARBA00022842"/>
    </source>
</evidence>
<evidence type="ECO:0000259" key="11">
    <source>
        <dbReference type="Pfam" id="PF01743"/>
    </source>
</evidence>
<evidence type="ECO:0000256" key="4">
    <source>
        <dbReference type="ARBA" id="ARBA00022695"/>
    </source>
</evidence>
<dbReference type="Proteomes" id="UP001358193">
    <property type="component" value="Segment"/>
</dbReference>
<dbReference type="Pfam" id="PF12627">
    <property type="entry name" value="PolyA_pol_RNAbd"/>
    <property type="match status" value="1"/>
</dbReference>
<dbReference type="Pfam" id="PF01966">
    <property type="entry name" value="HD"/>
    <property type="match status" value="1"/>
</dbReference>
<proteinExistence type="predicted"/>
<evidence type="ECO:0000256" key="10">
    <source>
        <dbReference type="ARBA" id="ARBA00022884"/>
    </source>
</evidence>
<keyword evidence="10" id="KW-0694">RNA-binding</keyword>
<dbReference type="InterPro" id="IPR043519">
    <property type="entry name" value="NT_sf"/>
</dbReference>
<keyword evidence="2" id="KW-0808">Transferase</keyword>
<organism evidence="14 15">
    <name type="scientific">phage Lak_Megaphage_Sonny</name>
    <dbReference type="NCBI Taxonomy" id="3109229"/>
    <lineage>
        <taxon>Viruses</taxon>
        <taxon>Duplodnaviria</taxon>
        <taxon>Heunggongvirae</taxon>
        <taxon>Uroviricota</taxon>
        <taxon>Caudoviricetes</taxon>
        <taxon>Caudoviricetes code 15 clade</taxon>
    </lineage>
</organism>
<feature type="domain" description="tRNA nucleotidyltransferase/poly(A) polymerase RNA and SrmB- binding" evidence="13">
    <location>
        <begin position="185"/>
        <end position="244"/>
    </location>
</feature>
<keyword evidence="5" id="KW-0479">Metal-binding</keyword>
<dbReference type="SUPFAM" id="SSF81891">
    <property type="entry name" value="Poly A polymerase C-terminal region-like"/>
    <property type="match status" value="1"/>
</dbReference>
<dbReference type="EMBL" id="OR769223">
    <property type="protein sequence ID" value="WQJ53422.1"/>
    <property type="molecule type" value="Genomic_DNA"/>
</dbReference>
<keyword evidence="3" id="KW-0819">tRNA processing</keyword>
<evidence type="ECO:0000256" key="3">
    <source>
        <dbReference type="ARBA" id="ARBA00022694"/>
    </source>
</evidence>
<dbReference type="CDD" id="cd00077">
    <property type="entry name" value="HDc"/>
    <property type="match status" value="1"/>
</dbReference>
<dbReference type="Gene3D" id="1.10.3090.10">
    <property type="entry name" value="cca-adding enzyme, domain 2"/>
    <property type="match status" value="1"/>
</dbReference>
<keyword evidence="7" id="KW-0692">RNA repair</keyword>